<protein>
    <submittedName>
        <fullName evidence="1">Uncharacterized protein</fullName>
    </submittedName>
</protein>
<gene>
    <name evidence="1" type="ORF">FHX34_1011547</name>
</gene>
<dbReference type="EMBL" id="VIWY01000001">
    <property type="protein sequence ID" value="TWG26559.1"/>
    <property type="molecule type" value="Genomic_DNA"/>
</dbReference>
<comment type="caution">
    <text evidence="1">The sequence shown here is derived from an EMBL/GenBank/DDBJ whole genome shotgun (WGS) entry which is preliminary data.</text>
</comment>
<accession>A0A561WRS9</accession>
<name>A0A561WRS9_ACTTI</name>
<evidence type="ECO:0000313" key="1">
    <source>
        <dbReference type="EMBL" id="TWG26559.1"/>
    </source>
</evidence>
<dbReference type="Proteomes" id="UP000320239">
    <property type="component" value="Unassembled WGS sequence"/>
</dbReference>
<evidence type="ECO:0000313" key="2">
    <source>
        <dbReference type="Proteomes" id="UP000320239"/>
    </source>
</evidence>
<reference evidence="1 2" key="1">
    <citation type="submission" date="2019-06" db="EMBL/GenBank/DDBJ databases">
        <title>Sequencing the genomes of 1000 actinobacteria strains.</title>
        <authorList>
            <person name="Klenk H.-P."/>
        </authorList>
    </citation>
    <scope>NUCLEOTIDE SEQUENCE [LARGE SCALE GENOMIC DNA]</scope>
    <source>
        <strain evidence="1 2">DSM 43866</strain>
    </source>
</reference>
<proteinExistence type="predicted"/>
<keyword evidence="2" id="KW-1185">Reference proteome</keyword>
<organism evidence="1 2">
    <name type="scientific">Actinoplanes teichomyceticus</name>
    <dbReference type="NCBI Taxonomy" id="1867"/>
    <lineage>
        <taxon>Bacteria</taxon>
        <taxon>Bacillati</taxon>
        <taxon>Actinomycetota</taxon>
        <taxon>Actinomycetes</taxon>
        <taxon>Micromonosporales</taxon>
        <taxon>Micromonosporaceae</taxon>
        <taxon>Actinoplanes</taxon>
    </lineage>
</organism>
<dbReference type="AlphaFoldDB" id="A0A561WRS9"/>
<dbReference type="RefSeq" id="WP_122975833.1">
    <property type="nucleotide sequence ID" value="NZ_BOMX01000166.1"/>
</dbReference>
<sequence length="72" mass="6895">MLTVLLIAVGLPLGLAGVIRVVRRGNSRVADHQTYRAPASTGYEGLGALHAMGGAGAAGSAGGCDSGGAGSC</sequence>